<feature type="transmembrane region" description="Helical" evidence="10">
    <location>
        <begin position="90"/>
        <end position="115"/>
    </location>
</feature>
<keyword evidence="15" id="KW-1185">Reference proteome</keyword>
<keyword evidence="4" id="KW-1003">Cell membrane</keyword>
<feature type="transmembrane region" description="Helical" evidence="10">
    <location>
        <begin position="121"/>
        <end position="142"/>
    </location>
</feature>
<dbReference type="Gene3D" id="1.20.1250.20">
    <property type="entry name" value="MFS general substrate transporter like domains"/>
    <property type="match status" value="1"/>
</dbReference>
<dbReference type="InterPro" id="IPR004638">
    <property type="entry name" value="EmrB-like"/>
</dbReference>
<evidence type="ECO:0000256" key="3">
    <source>
        <dbReference type="ARBA" id="ARBA00022448"/>
    </source>
</evidence>
<dbReference type="SUPFAM" id="SSF52151">
    <property type="entry name" value="FabD/lysophospholipase-like"/>
    <property type="match status" value="1"/>
</dbReference>
<feature type="transmembrane region" description="Helical" evidence="10">
    <location>
        <begin position="316"/>
        <end position="335"/>
    </location>
</feature>
<feature type="transmembrane region" description="Helical" evidence="10">
    <location>
        <begin position="379"/>
        <end position="399"/>
    </location>
</feature>
<dbReference type="PANTHER" id="PTHR42718:SF48">
    <property type="entry name" value="CONSERVED TWO-DOMAIN MEMBRANE PROTEIN-RELATED"/>
    <property type="match status" value="1"/>
</dbReference>
<dbReference type="InterPro" id="IPR018488">
    <property type="entry name" value="cNMP-bd_CS"/>
</dbReference>
<feature type="transmembrane region" description="Helical" evidence="10">
    <location>
        <begin position="420"/>
        <end position="439"/>
    </location>
</feature>
<feature type="short sequence motif" description="DGA/G" evidence="9">
    <location>
        <begin position="931"/>
        <end position="933"/>
    </location>
</feature>
<dbReference type="InterPro" id="IPR018490">
    <property type="entry name" value="cNMP-bd_dom_sf"/>
</dbReference>
<feature type="domain" description="Major facilitator superfamily (MFS) profile" evidence="12">
    <location>
        <begin position="23"/>
        <end position="468"/>
    </location>
</feature>
<dbReference type="Pfam" id="PF00027">
    <property type="entry name" value="cNMP_binding"/>
    <property type="match status" value="1"/>
</dbReference>
<comment type="subcellular location">
    <subcellularLocation>
        <location evidence="1">Cell membrane</location>
        <topology evidence="1">Multi-pass membrane protein</topology>
    </subcellularLocation>
</comment>
<dbReference type="PROSITE" id="PS00889">
    <property type="entry name" value="CNMP_BINDING_2"/>
    <property type="match status" value="1"/>
</dbReference>
<evidence type="ECO:0000256" key="5">
    <source>
        <dbReference type="ARBA" id="ARBA00022692"/>
    </source>
</evidence>
<dbReference type="PROSITE" id="PS50042">
    <property type="entry name" value="CNMP_BINDING_3"/>
    <property type="match status" value="1"/>
</dbReference>
<comment type="similarity">
    <text evidence="2">Belongs to the NTE family.</text>
</comment>
<evidence type="ECO:0000313" key="15">
    <source>
        <dbReference type="Proteomes" id="UP000317722"/>
    </source>
</evidence>
<keyword evidence="6 10" id="KW-1133">Transmembrane helix</keyword>
<keyword evidence="3" id="KW-0813">Transport</keyword>
<dbReference type="InterPro" id="IPR036259">
    <property type="entry name" value="MFS_trans_sf"/>
</dbReference>
<name>A0A502CY95_9MICO</name>
<evidence type="ECO:0000256" key="4">
    <source>
        <dbReference type="ARBA" id="ARBA00022475"/>
    </source>
</evidence>
<protein>
    <submittedName>
        <fullName evidence="14">DHA2 family efflux MFS transporter permease subunit</fullName>
    </submittedName>
</protein>
<dbReference type="Pfam" id="PF07690">
    <property type="entry name" value="MFS_1"/>
    <property type="match status" value="1"/>
</dbReference>
<dbReference type="NCBIfam" id="TIGR00711">
    <property type="entry name" value="efflux_EmrB"/>
    <property type="match status" value="1"/>
</dbReference>
<dbReference type="PROSITE" id="PS51635">
    <property type="entry name" value="PNPLA"/>
    <property type="match status" value="1"/>
</dbReference>
<dbReference type="InterPro" id="IPR016035">
    <property type="entry name" value="Acyl_Trfase/lysoPLipase"/>
</dbReference>
<evidence type="ECO:0000256" key="1">
    <source>
        <dbReference type="ARBA" id="ARBA00004651"/>
    </source>
</evidence>
<feature type="transmembrane region" description="Helical" evidence="10">
    <location>
        <begin position="60"/>
        <end position="78"/>
    </location>
</feature>
<dbReference type="InterPro" id="IPR020846">
    <property type="entry name" value="MFS_dom"/>
</dbReference>
<keyword evidence="8 10" id="KW-0472">Membrane</keyword>
<feature type="transmembrane region" description="Helical" evidence="10">
    <location>
        <begin position="278"/>
        <end position="296"/>
    </location>
</feature>
<dbReference type="CDD" id="cd07205">
    <property type="entry name" value="Pat_PNPLA6_PNPLA7_NTE1_like"/>
    <property type="match status" value="1"/>
</dbReference>
<feature type="active site" description="Proton acceptor" evidence="9">
    <location>
        <position position="931"/>
    </location>
</feature>
<dbReference type="InterPro" id="IPR002641">
    <property type="entry name" value="PNPLA_dom"/>
</dbReference>
<keyword evidence="5 10" id="KW-0812">Transmembrane</keyword>
<reference evidence="14 15" key="1">
    <citation type="journal article" date="2019" name="Environ. Microbiol.">
        <title>Species interactions and distinct microbial communities in high Arctic permafrost affected cryosols are associated with the CH4 and CO2 gas fluxes.</title>
        <authorList>
            <person name="Altshuler I."/>
            <person name="Hamel J."/>
            <person name="Turney S."/>
            <person name="Magnuson E."/>
            <person name="Levesque R."/>
            <person name="Greer C."/>
            <person name="Whyte L.G."/>
        </authorList>
    </citation>
    <scope>NUCLEOTIDE SEQUENCE [LARGE SCALE GENOMIC DNA]</scope>
    <source>
        <strain evidence="14 15">S9.3A</strain>
    </source>
</reference>
<comment type="caution">
    <text evidence="9">Lacks conserved residue(s) required for the propagation of feature annotation.</text>
</comment>
<evidence type="ECO:0000259" key="13">
    <source>
        <dbReference type="PROSITE" id="PS51635"/>
    </source>
</evidence>
<dbReference type="RefSeq" id="WP_140737631.1">
    <property type="nucleotide sequence ID" value="NZ_RCZM01000002.1"/>
</dbReference>
<feature type="active site" description="Nucleophile" evidence="9">
    <location>
        <position position="817"/>
    </location>
</feature>
<feature type="transmembrane region" description="Helical" evidence="10">
    <location>
        <begin position="342"/>
        <end position="359"/>
    </location>
</feature>
<feature type="transmembrane region" description="Helical" evidence="10">
    <location>
        <begin position="23"/>
        <end position="48"/>
    </location>
</feature>
<dbReference type="PANTHER" id="PTHR42718">
    <property type="entry name" value="MAJOR FACILITATOR SUPERFAMILY MULTIDRUG TRANSPORTER MFSC"/>
    <property type="match status" value="1"/>
</dbReference>
<evidence type="ECO:0000256" key="2">
    <source>
        <dbReference type="ARBA" id="ARBA00006636"/>
    </source>
</evidence>
<dbReference type="GO" id="GO:0022857">
    <property type="term" value="F:transmembrane transporter activity"/>
    <property type="evidence" value="ECO:0007669"/>
    <property type="project" value="InterPro"/>
</dbReference>
<dbReference type="AlphaFoldDB" id="A0A502CY95"/>
<keyword evidence="9" id="KW-0442">Lipid degradation</keyword>
<dbReference type="SMART" id="SM00100">
    <property type="entry name" value="cNMP"/>
    <property type="match status" value="1"/>
</dbReference>
<feature type="transmembrane region" description="Helical" evidence="10">
    <location>
        <begin position="176"/>
        <end position="193"/>
    </location>
</feature>
<dbReference type="InterPro" id="IPR014710">
    <property type="entry name" value="RmlC-like_jellyroll"/>
</dbReference>
<sequence length="1046" mass="107154">MATVTGAGPAGATRDARVGSGTVLAVASIGAFLAFLDATVVNVAFPSIRASFGGASIGELSWVLNAYNIVLAATLILFGRMADLVGRRRLFALGVALFTLSSLLCAAAGSVWWLVAARSVQALGAAMLIPASLALVIQAFPLERRVHAVGLWGATAAAAAGLGPPIGGALVKWGDWRWAFLVNLPVGAAALVASRRWLVESRSPGRRRLPDLRGALLLALAMGLLTTAIVTGNDWGWTSAEVLLCAGGSVAAAVGFVQSSRVHPSPLVDRALMASRGFVVANAASAVAGLGFYAYLLTNVLWLQYIWHYDVFRTGLALVPGAVVAAVSAAVLGPLAERRGHLVVVVPGALVWASAYLWYAVAVDPSPSFLGHWLPGQVLSGLGVGATLPILGSAALSAVPGGRYAVASAVNSSVRQIGGVLGISFLVVLIGTPAPAGAADAFRRGWVFSAACFVLCAGVALLAAGSRDAAEQVDEGSGEASAALLSVPEMVTAAAVAVSRSLMHELGPEGRERVERSGERVHLHAGETLFEAGDPAGAAFSVLSGRVDVLTSDGRVRSLGAGDVIGELAMLTGGVRSATVRAHRDTMLLRIAPEALDQALDEHPAIARSLVRVLASQLASPAVRERQRPPVIVTVVGLHPGAPVAAVTDALRAGLARWLRVAVSGDVDAAGLERLEKTHDRVLLTVPLEADHAVGADAQAWSAAAIRQADVVVAVAAGGQQPGSSTLALAPGADVVLVGGNPSTDQVVAWSQLLDAWQVTTVDAPTTSALRPLVARLAGRSLGLVLAGGGARAFAHLGVLAALEEAAIPVDRVAGCSVGGVVAALHAAGMPALEAREQIYAEFVRGRPFSDYTVPRAALAKGQRRRRAMTRVFGDTMMESLPHQFRCVSTDLLAREVVVHRRGPLVPALMATTSLPGLFPPVKVDGRLLVDGGVLNNLPVDALTERPEGPLVAVNISMGGSGPARPTAGGPPRPLRTPALGETLLRTMLIGSGGAVESAQAAGAIVVTPAAMGVGLLEFHQLDTLVEAGLVAGRRLVAESGLTSLL</sequence>
<dbReference type="Gene3D" id="3.40.1090.10">
    <property type="entry name" value="Cytosolic phospholipase A2 catalytic domain"/>
    <property type="match status" value="1"/>
</dbReference>
<keyword evidence="9" id="KW-0378">Hydrolase</keyword>
<evidence type="ECO:0000313" key="14">
    <source>
        <dbReference type="EMBL" id="TPG17868.1"/>
    </source>
</evidence>
<feature type="domain" description="Cyclic nucleotide-binding" evidence="11">
    <location>
        <begin position="502"/>
        <end position="617"/>
    </location>
</feature>
<evidence type="ECO:0000259" key="11">
    <source>
        <dbReference type="PROSITE" id="PS50042"/>
    </source>
</evidence>
<dbReference type="Gene3D" id="2.60.120.10">
    <property type="entry name" value="Jelly Rolls"/>
    <property type="match status" value="1"/>
</dbReference>
<comment type="caution">
    <text evidence="14">The sequence shown here is derived from an EMBL/GenBank/DDBJ whole genome shotgun (WGS) entry which is preliminary data.</text>
</comment>
<accession>A0A502CY95</accession>
<dbReference type="Proteomes" id="UP000317722">
    <property type="component" value="Unassembled WGS sequence"/>
</dbReference>
<feature type="short sequence motif" description="GXSXG" evidence="9">
    <location>
        <begin position="815"/>
        <end position="819"/>
    </location>
</feature>
<gene>
    <name evidence="14" type="ORF">EAH86_05390</name>
</gene>
<dbReference type="GO" id="GO:0016042">
    <property type="term" value="P:lipid catabolic process"/>
    <property type="evidence" value="ECO:0007669"/>
    <property type="project" value="UniProtKB-UniRule"/>
</dbReference>
<dbReference type="OrthoDB" id="7375466at2"/>
<dbReference type="EMBL" id="RCZM01000002">
    <property type="protein sequence ID" value="TPG17868.1"/>
    <property type="molecule type" value="Genomic_DNA"/>
</dbReference>
<feature type="transmembrane region" description="Helical" evidence="10">
    <location>
        <begin position="237"/>
        <end position="257"/>
    </location>
</feature>
<evidence type="ECO:0000256" key="6">
    <source>
        <dbReference type="ARBA" id="ARBA00022989"/>
    </source>
</evidence>
<feature type="domain" description="PNPLA" evidence="13">
    <location>
        <begin position="784"/>
        <end position="944"/>
    </location>
</feature>
<dbReference type="PRINTS" id="PR01036">
    <property type="entry name" value="TCRTETB"/>
</dbReference>
<dbReference type="CDD" id="cd17321">
    <property type="entry name" value="MFS_MMR_MDR_like"/>
    <property type="match status" value="1"/>
</dbReference>
<proteinExistence type="inferred from homology"/>
<evidence type="ECO:0000259" key="12">
    <source>
        <dbReference type="PROSITE" id="PS50850"/>
    </source>
</evidence>
<keyword evidence="7 9" id="KW-0443">Lipid metabolism</keyword>
<evidence type="ECO:0000256" key="9">
    <source>
        <dbReference type="PROSITE-ProRule" id="PRU01161"/>
    </source>
</evidence>
<evidence type="ECO:0000256" key="10">
    <source>
        <dbReference type="SAM" id="Phobius"/>
    </source>
</evidence>
<dbReference type="InterPro" id="IPR000595">
    <property type="entry name" value="cNMP-bd_dom"/>
</dbReference>
<evidence type="ECO:0000256" key="7">
    <source>
        <dbReference type="ARBA" id="ARBA00023098"/>
    </source>
</evidence>
<dbReference type="PROSITE" id="PS50850">
    <property type="entry name" value="MFS"/>
    <property type="match status" value="1"/>
</dbReference>
<dbReference type="Pfam" id="PF01734">
    <property type="entry name" value="Patatin"/>
    <property type="match status" value="1"/>
</dbReference>
<dbReference type="Gene3D" id="1.20.1720.10">
    <property type="entry name" value="Multidrug resistance protein D"/>
    <property type="match status" value="1"/>
</dbReference>
<dbReference type="SUPFAM" id="SSF51206">
    <property type="entry name" value="cAMP-binding domain-like"/>
    <property type="match status" value="1"/>
</dbReference>
<dbReference type="InterPro" id="IPR011701">
    <property type="entry name" value="MFS"/>
</dbReference>
<dbReference type="GO" id="GO:0004622">
    <property type="term" value="F:phosphatidylcholine lysophospholipase activity"/>
    <property type="evidence" value="ECO:0007669"/>
    <property type="project" value="UniProtKB-ARBA"/>
</dbReference>
<dbReference type="CDD" id="cd00038">
    <property type="entry name" value="CAP_ED"/>
    <property type="match status" value="1"/>
</dbReference>
<feature type="transmembrane region" description="Helical" evidence="10">
    <location>
        <begin position="149"/>
        <end position="170"/>
    </location>
</feature>
<feature type="transmembrane region" description="Helical" evidence="10">
    <location>
        <begin position="214"/>
        <end position="231"/>
    </location>
</feature>
<organism evidence="14 15">
    <name type="scientific">Pedococcus bigeumensis</name>
    <dbReference type="NCBI Taxonomy" id="433644"/>
    <lineage>
        <taxon>Bacteria</taxon>
        <taxon>Bacillati</taxon>
        <taxon>Actinomycetota</taxon>
        <taxon>Actinomycetes</taxon>
        <taxon>Micrococcales</taxon>
        <taxon>Intrasporangiaceae</taxon>
        <taxon>Pedococcus</taxon>
    </lineage>
</organism>
<dbReference type="GO" id="GO:0005886">
    <property type="term" value="C:plasma membrane"/>
    <property type="evidence" value="ECO:0007669"/>
    <property type="project" value="UniProtKB-SubCell"/>
</dbReference>
<dbReference type="SUPFAM" id="SSF103473">
    <property type="entry name" value="MFS general substrate transporter"/>
    <property type="match status" value="1"/>
</dbReference>
<evidence type="ECO:0000256" key="8">
    <source>
        <dbReference type="ARBA" id="ARBA00023136"/>
    </source>
</evidence>